<dbReference type="SUPFAM" id="SSF103481">
    <property type="entry name" value="Multidrug resistance efflux transporter EmrE"/>
    <property type="match status" value="1"/>
</dbReference>
<protein>
    <recommendedName>
        <fullName evidence="7">GDP-mannose transporter</fullName>
        <shortName evidence="7">GMT</shortName>
    </recommendedName>
</protein>
<feature type="transmembrane region" description="Helical" evidence="7">
    <location>
        <begin position="219"/>
        <end position="238"/>
    </location>
</feature>
<dbReference type="GO" id="GO:0030659">
    <property type="term" value="C:cytoplasmic vesicle membrane"/>
    <property type="evidence" value="ECO:0007669"/>
    <property type="project" value="UniProtKB-SubCell"/>
</dbReference>
<dbReference type="GeneID" id="28883333"/>
<dbReference type="STRING" id="33203.A0A179I0E8"/>
<sequence>MVAHPGDGEDGLVSKPLTETKANDLEPANFHTGLAWMAVNTFATVGIVFTNKAIFSDPSWKRCQLSFASFHFLITWMTLFVLSRPAFSYFVPRRASLQHLLPLAIAMCLNVILPNLSLAYSSITFYQVARILLTPTVAVMNYVLHGSKLPWLAIAALIPACLGVGMVSYDASIKTTSQLGIVFAFSGIFASSLYTVWIASYHRKLQMTSMQLLYTQAPIASVLLLYAIPFVDAFPVWVDVERHRWFMIGLSGGFASLINLSQFFIVAQAGPVSSTVVGHLKTCTIVAIGWITSGRTLEDKAMVGVVVAICGIMAYSIVMLEHGGKPR</sequence>
<dbReference type="PANTHER" id="PTHR11132">
    <property type="entry name" value="SOLUTE CARRIER FAMILY 35"/>
    <property type="match status" value="1"/>
</dbReference>
<feature type="transmembrane region" description="Helical" evidence="7">
    <location>
        <begin position="301"/>
        <end position="320"/>
    </location>
</feature>
<evidence type="ECO:0000256" key="4">
    <source>
        <dbReference type="ARBA" id="ARBA00022692"/>
    </source>
</evidence>
<dbReference type="GO" id="GO:0005789">
    <property type="term" value="C:endoplasmic reticulum membrane"/>
    <property type="evidence" value="ECO:0007669"/>
    <property type="project" value="UniProtKB-SubCell"/>
</dbReference>
<keyword evidence="7" id="KW-0762">Sugar transport</keyword>
<dbReference type="OMA" id="WMVVNTL"/>
<keyword evidence="5 7" id="KW-1133">Transmembrane helix</keyword>
<feature type="transmembrane region" description="Helical" evidence="7">
    <location>
        <begin position="149"/>
        <end position="167"/>
    </location>
</feature>
<dbReference type="GO" id="GO:0000139">
    <property type="term" value="C:Golgi membrane"/>
    <property type="evidence" value="ECO:0007669"/>
    <property type="project" value="UniProtKB-SubCell"/>
</dbReference>
<proteinExistence type="inferred from homology"/>
<dbReference type="Proteomes" id="UP000078340">
    <property type="component" value="Unassembled WGS sequence"/>
</dbReference>
<keyword evidence="7" id="KW-0333">Golgi apparatus</keyword>
<gene>
    <name evidence="8" type="ORF">VFPFJ_01199</name>
</gene>
<evidence type="ECO:0000256" key="1">
    <source>
        <dbReference type="ARBA" id="ARBA00003420"/>
    </source>
</evidence>
<feature type="transmembrane region" description="Helical" evidence="7">
    <location>
        <begin position="99"/>
        <end position="118"/>
    </location>
</feature>
<feature type="transmembrane region" description="Helical" evidence="7">
    <location>
        <begin position="67"/>
        <end position="87"/>
    </location>
</feature>
<evidence type="ECO:0000313" key="9">
    <source>
        <dbReference type="Proteomes" id="UP000078340"/>
    </source>
</evidence>
<evidence type="ECO:0000256" key="7">
    <source>
        <dbReference type="RuleBase" id="RU367097"/>
    </source>
</evidence>
<comment type="similarity">
    <text evidence="2 7">Belongs to the TPT transporter family. SLC35D subfamily.</text>
</comment>
<feature type="transmembrane region" description="Helical" evidence="7">
    <location>
        <begin position="179"/>
        <end position="199"/>
    </location>
</feature>
<dbReference type="AlphaFoldDB" id="A0A179I0E8"/>
<comment type="subunit">
    <text evidence="3 7">Homooligomer.</text>
</comment>
<accession>A0A179I0E8</accession>
<keyword evidence="7" id="KW-0968">Cytoplasmic vesicle</keyword>
<keyword evidence="6 7" id="KW-0472">Membrane</keyword>
<evidence type="ECO:0000256" key="3">
    <source>
        <dbReference type="ARBA" id="ARBA00011182"/>
    </source>
</evidence>
<keyword evidence="4 7" id="KW-0812">Transmembrane</keyword>
<feature type="transmembrane region" description="Helical" evidence="7">
    <location>
        <begin position="125"/>
        <end position="143"/>
    </location>
</feature>
<evidence type="ECO:0000256" key="5">
    <source>
        <dbReference type="ARBA" id="ARBA00022989"/>
    </source>
</evidence>
<comment type="caution">
    <text evidence="8">The sequence shown here is derived from an EMBL/GenBank/DDBJ whole genome shotgun (WGS) entry which is preliminary data.</text>
</comment>
<dbReference type="InterPro" id="IPR037185">
    <property type="entry name" value="EmrE-like"/>
</dbReference>
<evidence type="ECO:0000313" key="8">
    <source>
        <dbReference type="EMBL" id="OAQ95090.1"/>
    </source>
</evidence>
<evidence type="ECO:0000256" key="6">
    <source>
        <dbReference type="ARBA" id="ARBA00023136"/>
    </source>
</evidence>
<evidence type="ECO:0000256" key="2">
    <source>
        <dbReference type="ARBA" id="ARBA00010425"/>
    </source>
</evidence>
<feature type="transmembrane region" description="Helical" evidence="7">
    <location>
        <begin position="34"/>
        <end position="55"/>
    </location>
</feature>
<feature type="transmembrane region" description="Helical" evidence="7">
    <location>
        <begin position="245"/>
        <end position="265"/>
    </location>
</feature>
<reference evidence="8 9" key="1">
    <citation type="submission" date="2016-02" db="EMBL/GenBank/DDBJ databases">
        <title>Biosynthesis of antibiotic leucinostatins and their inhibition on Phytophthora in bio-control Purpureocillium lilacinum.</title>
        <authorList>
            <person name="Wang G."/>
            <person name="Liu Z."/>
            <person name="Lin R."/>
            <person name="Li E."/>
            <person name="Mao Z."/>
            <person name="Ling J."/>
            <person name="Yin W."/>
            <person name="Xie B."/>
        </authorList>
    </citation>
    <scope>NUCLEOTIDE SEQUENCE [LARGE SCALE GENOMIC DNA]</scope>
    <source>
        <strain evidence="8">PLFJ-1</strain>
    </source>
</reference>
<dbReference type="EMBL" id="LSBI01000001">
    <property type="protein sequence ID" value="OAQ95090.1"/>
    <property type="molecule type" value="Genomic_DNA"/>
</dbReference>
<dbReference type="InterPro" id="IPR050186">
    <property type="entry name" value="TPT_transporter"/>
</dbReference>
<keyword evidence="7" id="KW-0256">Endoplasmic reticulum</keyword>
<comment type="subcellular location">
    <subcellularLocation>
        <location evidence="7">Golgi apparatus membrane</location>
        <topology evidence="7">Multi-pass membrane protein</topology>
    </subcellularLocation>
    <subcellularLocation>
        <location evidence="7">Cytoplasmic vesicle membrane</location>
        <topology evidence="7">Multi-pass membrane protein</topology>
    </subcellularLocation>
    <subcellularLocation>
        <location evidence="7">Endoplasmic reticulum membrane</location>
        <topology evidence="7">Multi-pass membrane protein</topology>
    </subcellularLocation>
</comment>
<dbReference type="KEGG" id="plj:28883333"/>
<keyword evidence="7" id="KW-0813">Transport</keyword>
<name>A0A179I0E8_PURLI</name>
<organism evidence="8 9">
    <name type="scientific">Purpureocillium lilacinum</name>
    <name type="common">Paecilomyces lilacinus</name>
    <dbReference type="NCBI Taxonomy" id="33203"/>
    <lineage>
        <taxon>Eukaryota</taxon>
        <taxon>Fungi</taxon>
        <taxon>Dikarya</taxon>
        <taxon>Ascomycota</taxon>
        <taxon>Pezizomycotina</taxon>
        <taxon>Sordariomycetes</taxon>
        <taxon>Hypocreomycetidae</taxon>
        <taxon>Hypocreales</taxon>
        <taxon>Ophiocordycipitaceae</taxon>
        <taxon>Purpureocillium</taxon>
    </lineage>
</organism>
<comment type="function">
    <text evidence="1 7">Involved in the import of GDP-mannose from the cytoplasm into the Golgi lumen.</text>
</comment>